<gene>
    <name evidence="1" type="ORF">O6H91_03G020800</name>
</gene>
<proteinExistence type="predicted"/>
<dbReference type="EMBL" id="CM055094">
    <property type="protein sequence ID" value="KAJ7561264.1"/>
    <property type="molecule type" value="Genomic_DNA"/>
</dbReference>
<reference evidence="2" key="1">
    <citation type="journal article" date="2024" name="Proc. Natl. Acad. Sci. U.S.A.">
        <title>Extraordinary preservation of gene collinearity over three hundred million years revealed in homosporous lycophytes.</title>
        <authorList>
            <person name="Li C."/>
            <person name="Wickell D."/>
            <person name="Kuo L.Y."/>
            <person name="Chen X."/>
            <person name="Nie B."/>
            <person name="Liao X."/>
            <person name="Peng D."/>
            <person name="Ji J."/>
            <person name="Jenkins J."/>
            <person name="Williams M."/>
            <person name="Shu S."/>
            <person name="Plott C."/>
            <person name="Barry K."/>
            <person name="Rajasekar S."/>
            <person name="Grimwood J."/>
            <person name="Han X."/>
            <person name="Sun S."/>
            <person name="Hou Z."/>
            <person name="He W."/>
            <person name="Dai G."/>
            <person name="Sun C."/>
            <person name="Schmutz J."/>
            <person name="Leebens-Mack J.H."/>
            <person name="Li F.W."/>
            <person name="Wang L."/>
        </authorList>
    </citation>
    <scope>NUCLEOTIDE SEQUENCE [LARGE SCALE GENOMIC DNA]</scope>
    <source>
        <strain evidence="2">cv. PW_Plant_1</strain>
    </source>
</reference>
<name>A0ACC2E483_DIPCM</name>
<dbReference type="Proteomes" id="UP001162992">
    <property type="component" value="Chromosome 3"/>
</dbReference>
<accession>A0ACC2E483</accession>
<protein>
    <submittedName>
        <fullName evidence="1">Uncharacterized protein</fullName>
    </submittedName>
</protein>
<sequence length="251" mass="28814">MRQFLGQANRLMWYGRAALANLRHSERQLCQPSCEASIKKAFGSHACNISSASRAGEHAELLRFLSSEMVLVRDEYKSRKAAKKGIPNLAPFSIKDSPGLRHVLLHRTYGKEDITIRCRYEGDSHDKHASREIEEDEYDQAKSYCQGLLHMNVKVSKGSNNPTLEIDCTFAGKDTYFERIACGDTHDKQRHSYAGPRSQVVADELQRQFEQFLAVRGITLELALEVVKEMANKDDREYFRWLKNVRLFVKE</sequence>
<keyword evidence="2" id="KW-1185">Reference proteome</keyword>
<evidence type="ECO:0000313" key="1">
    <source>
        <dbReference type="EMBL" id="KAJ7561264.1"/>
    </source>
</evidence>
<comment type="caution">
    <text evidence="1">The sequence shown here is derived from an EMBL/GenBank/DDBJ whole genome shotgun (WGS) entry which is preliminary data.</text>
</comment>
<evidence type="ECO:0000313" key="2">
    <source>
        <dbReference type="Proteomes" id="UP001162992"/>
    </source>
</evidence>
<organism evidence="1 2">
    <name type="scientific">Diphasiastrum complanatum</name>
    <name type="common">Issler's clubmoss</name>
    <name type="synonym">Lycopodium complanatum</name>
    <dbReference type="NCBI Taxonomy" id="34168"/>
    <lineage>
        <taxon>Eukaryota</taxon>
        <taxon>Viridiplantae</taxon>
        <taxon>Streptophyta</taxon>
        <taxon>Embryophyta</taxon>
        <taxon>Tracheophyta</taxon>
        <taxon>Lycopodiopsida</taxon>
        <taxon>Lycopodiales</taxon>
        <taxon>Lycopodiaceae</taxon>
        <taxon>Lycopodioideae</taxon>
        <taxon>Diphasiastrum</taxon>
    </lineage>
</organism>